<protein>
    <recommendedName>
        <fullName evidence="4">PIN domain-containing protein</fullName>
    </recommendedName>
</protein>
<evidence type="ECO:0000313" key="3">
    <source>
        <dbReference type="Proteomes" id="UP001202117"/>
    </source>
</evidence>
<evidence type="ECO:0008006" key="4">
    <source>
        <dbReference type="Google" id="ProtNLM"/>
    </source>
</evidence>
<name>A0ABS9RZL7_9GAMM</name>
<evidence type="ECO:0000256" key="1">
    <source>
        <dbReference type="SAM" id="Phobius"/>
    </source>
</evidence>
<evidence type="ECO:0000313" key="2">
    <source>
        <dbReference type="EMBL" id="MCH4565259.1"/>
    </source>
</evidence>
<dbReference type="Proteomes" id="UP001202117">
    <property type="component" value="Unassembled WGS sequence"/>
</dbReference>
<gene>
    <name evidence="2" type="ORF">MKP05_19350</name>
</gene>
<sequence>MPKSVLLDTNLLVVLVVGLLDPSIIGIHKRTKNYTPDDFLALRRALDNYQELWITSQSVAETSNLVRQTNEAQAEQLLTILSELVSSSKESNMDSRGIFTAPCVLKLGVTDAGIAKKSKRVTNLLTADLDLYLEVSGKFSNAINFNHIRTGAWSFNGNIA</sequence>
<keyword evidence="3" id="KW-1185">Reference proteome</keyword>
<proteinExistence type="predicted"/>
<reference evidence="2 3" key="1">
    <citation type="submission" date="2022-02" db="EMBL/GenBank/DDBJ databases">
        <title>Halomonas fukangensis sp. nov., a halophilic bacterium isolated from a bulk soil of Kalidium foliatum at Fukang.</title>
        <authorList>
            <person name="Huang Y."/>
        </authorList>
    </citation>
    <scope>NUCLEOTIDE SEQUENCE [LARGE SCALE GENOMIC DNA]</scope>
    <source>
        <strain evidence="2 3">EGI 63088</strain>
    </source>
</reference>
<keyword evidence="1" id="KW-0812">Transmembrane</keyword>
<dbReference type="EMBL" id="JAKVPY010000033">
    <property type="protein sequence ID" value="MCH4565259.1"/>
    <property type="molecule type" value="Genomic_DNA"/>
</dbReference>
<comment type="caution">
    <text evidence="2">The sequence shown here is derived from an EMBL/GenBank/DDBJ whole genome shotgun (WGS) entry which is preliminary data.</text>
</comment>
<keyword evidence="1" id="KW-1133">Transmembrane helix</keyword>
<dbReference type="RefSeq" id="WP_240569798.1">
    <property type="nucleotide sequence ID" value="NZ_JAKVPY010000033.1"/>
</dbReference>
<keyword evidence="1" id="KW-0472">Membrane</keyword>
<organism evidence="2 3">
    <name type="scientific">Halomonas flagellata</name>
    <dbReference type="NCBI Taxonomy" id="2920385"/>
    <lineage>
        <taxon>Bacteria</taxon>
        <taxon>Pseudomonadati</taxon>
        <taxon>Pseudomonadota</taxon>
        <taxon>Gammaproteobacteria</taxon>
        <taxon>Oceanospirillales</taxon>
        <taxon>Halomonadaceae</taxon>
        <taxon>Halomonas</taxon>
    </lineage>
</organism>
<accession>A0ABS9RZL7</accession>
<feature type="transmembrane region" description="Helical" evidence="1">
    <location>
        <begin position="6"/>
        <end position="27"/>
    </location>
</feature>